<evidence type="ECO:0000313" key="3">
    <source>
        <dbReference type="Proteomes" id="UP000037043"/>
    </source>
</evidence>
<gene>
    <name evidence="2" type="ORF">CLHOM_14500</name>
</gene>
<dbReference type="RefSeq" id="WP_052221007.1">
    <property type="nucleotide sequence ID" value="NZ_LHUR01000018.1"/>
</dbReference>
<dbReference type="Gene3D" id="3.40.50.720">
    <property type="entry name" value="NAD(P)-binding Rossmann-like Domain"/>
    <property type="match status" value="1"/>
</dbReference>
<protein>
    <recommendedName>
        <fullName evidence="1">Methyltransferase FkbM domain-containing protein</fullName>
    </recommendedName>
</protein>
<organism evidence="2 3">
    <name type="scientific">Clostridium homopropionicum DSM 5847</name>
    <dbReference type="NCBI Taxonomy" id="1121318"/>
    <lineage>
        <taxon>Bacteria</taxon>
        <taxon>Bacillati</taxon>
        <taxon>Bacillota</taxon>
        <taxon>Clostridia</taxon>
        <taxon>Eubacteriales</taxon>
        <taxon>Clostridiaceae</taxon>
        <taxon>Clostridium</taxon>
    </lineage>
</organism>
<dbReference type="InterPro" id="IPR029063">
    <property type="entry name" value="SAM-dependent_MTases_sf"/>
</dbReference>
<reference evidence="3" key="1">
    <citation type="submission" date="2015-08" db="EMBL/GenBank/DDBJ databases">
        <title>Genome sequence of the strict anaerobe Clostridium homopropionicum LuHBu1 (DSM 5847T).</title>
        <authorList>
            <person name="Poehlein A."/>
            <person name="Beck M."/>
            <person name="Schiel-Bengelsdorf B."/>
            <person name="Bengelsdorf F.R."/>
            <person name="Daniel R."/>
            <person name="Duerre P."/>
        </authorList>
    </citation>
    <scope>NUCLEOTIDE SEQUENCE [LARGE SCALE GENOMIC DNA]</scope>
    <source>
        <strain evidence="3">DSM 5847</strain>
    </source>
</reference>
<dbReference type="SUPFAM" id="SSF53335">
    <property type="entry name" value="S-adenosyl-L-methionine-dependent methyltransferases"/>
    <property type="match status" value="1"/>
</dbReference>
<dbReference type="AlphaFoldDB" id="A0A0L6ZBA8"/>
<dbReference type="NCBIfam" id="TIGR01444">
    <property type="entry name" value="fkbM_fam"/>
    <property type="match status" value="1"/>
</dbReference>
<dbReference type="STRING" id="36844.SAMN04488501_11121"/>
<accession>A0A0L6ZBA8</accession>
<name>A0A0L6ZBA8_9CLOT</name>
<dbReference type="Pfam" id="PF05050">
    <property type="entry name" value="Methyltransf_21"/>
    <property type="match status" value="1"/>
</dbReference>
<sequence length="352" mass="41459">MNIRKYIKREASHFYNIFEECKSKNNKVDVILYGAGEKARMFLSDYDNIDVKFCCDDDIDKIGKFLNYIPIISIEELKNHHNNLPIIITSKWSDDISVRLKSIGLKYIYHRFSLEYLMHLDELQEVYNLLEDRVSKVIFLGLIKYVFNQNPSIFKKITFDENQYFLEDIFQFGDNETIIDGGAFTGDTLESYIKQSKGVFKKYYCFEPDNNNFNKLKEYIENLEIREKVEAYQLGLFDSDKTVRFSNLNSSASCINMFSDSFIKVTNIDKICNNEDITMIKMDIEGSEYEALIGSRNTILRNNPKLAICVYHLASDLWKIPILIKAFNKSYKLYLRHHNKKCWYETVLYATL</sequence>
<dbReference type="InterPro" id="IPR006342">
    <property type="entry name" value="FkbM_mtfrase"/>
</dbReference>
<evidence type="ECO:0000259" key="1">
    <source>
        <dbReference type="Pfam" id="PF05050"/>
    </source>
</evidence>
<keyword evidence="3" id="KW-1185">Reference proteome</keyword>
<evidence type="ECO:0000313" key="2">
    <source>
        <dbReference type="EMBL" id="KOA20245.1"/>
    </source>
</evidence>
<dbReference type="Proteomes" id="UP000037043">
    <property type="component" value="Unassembled WGS sequence"/>
</dbReference>
<comment type="caution">
    <text evidence="2">The sequence shown here is derived from an EMBL/GenBank/DDBJ whole genome shotgun (WGS) entry which is preliminary data.</text>
</comment>
<dbReference type="Gene3D" id="3.40.50.150">
    <property type="entry name" value="Vaccinia Virus protein VP39"/>
    <property type="match status" value="1"/>
</dbReference>
<dbReference type="PATRIC" id="fig|1121318.3.peg.1455"/>
<proteinExistence type="predicted"/>
<dbReference type="EMBL" id="LHUR01000018">
    <property type="protein sequence ID" value="KOA20245.1"/>
    <property type="molecule type" value="Genomic_DNA"/>
</dbReference>
<feature type="domain" description="Methyltransferase FkbM" evidence="1">
    <location>
        <begin position="182"/>
        <end position="312"/>
    </location>
</feature>